<organism evidence="2 3">
    <name type="scientific">Plenodomus tracheiphilus IPT5</name>
    <dbReference type="NCBI Taxonomy" id="1408161"/>
    <lineage>
        <taxon>Eukaryota</taxon>
        <taxon>Fungi</taxon>
        <taxon>Dikarya</taxon>
        <taxon>Ascomycota</taxon>
        <taxon>Pezizomycotina</taxon>
        <taxon>Dothideomycetes</taxon>
        <taxon>Pleosporomycetidae</taxon>
        <taxon>Pleosporales</taxon>
        <taxon>Pleosporineae</taxon>
        <taxon>Leptosphaeriaceae</taxon>
        <taxon>Plenodomus</taxon>
    </lineage>
</organism>
<name>A0A6A7ATW0_9PLEO</name>
<dbReference type="AlphaFoldDB" id="A0A6A7ATW0"/>
<accession>A0A6A7ATW0</accession>
<proteinExistence type="predicted"/>
<gene>
    <name evidence="2" type="ORF">T440DRAFT_471594</name>
</gene>
<dbReference type="EMBL" id="MU006332">
    <property type="protein sequence ID" value="KAF2846701.1"/>
    <property type="molecule type" value="Genomic_DNA"/>
</dbReference>
<dbReference type="Proteomes" id="UP000799423">
    <property type="component" value="Unassembled WGS sequence"/>
</dbReference>
<dbReference type="PANTHER" id="PTHR40640">
    <property type="entry name" value="ANCHORED GLYCOPROTEIN, PUTATIVE (AFU_ORTHOLOGUE AFUA_8G04860)-RELATED"/>
    <property type="match status" value="1"/>
</dbReference>
<sequence length="194" mass="19101">MVGYEGAPPVATIESVNPSTTKFKIACPTGTDSNDCGLGPGIDYTVLSGTRYQAQMTYPGFSMSLGCDYNSKAVQMTCTVDQQGGNEMTSLGPQTAILSGTDVVFDTATVIEGASLLSGGGASATSLPKSTSVSASSGLMVATGSAPPPSQASGVSASPTSGTQPTPQATGAAVKFGVEGAALLAMAGAVVMNI</sequence>
<feature type="region of interest" description="Disordered" evidence="1">
    <location>
        <begin position="139"/>
        <end position="169"/>
    </location>
</feature>
<evidence type="ECO:0000313" key="2">
    <source>
        <dbReference type="EMBL" id="KAF2846701.1"/>
    </source>
</evidence>
<evidence type="ECO:0000313" key="3">
    <source>
        <dbReference type="Proteomes" id="UP000799423"/>
    </source>
</evidence>
<dbReference type="PANTHER" id="PTHR40640:SF1">
    <property type="entry name" value="ANCHORED GLYCOPROTEIN, PUTATIVE (AFU_ORTHOLOGUE AFUA_8G04860)-RELATED"/>
    <property type="match status" value="1"/>
</dbReference>
<protein>
    <submittedName>
        <fullName evidence="2">Uncharacterized protein</fullName>
    </submittedName>
</protein>
<reference evidence="2" key="1">
    <citation type="submission" date="2020-01" db="EMBL/GenBank/DDBJ databases">
        <authorList>
            <consortium name="DOE Joint Genome Institute"/>
            <person name="Haridas S."/>
            <person name="Albert R."/>
            <person name="Binder M."/>
            <person name="Bloem J."/>
            <person name="Labutti K."/>
            <person name="Salamov A."/>
            <person name="Andreopoulos B."/>
            <person name="Baker S.E."/>
            <person name="Barry K."/>
            <person name="Bills G."/>
            <person name="Bluhm B.H."/>
            <person name="Cannon C."/>
            <person name="Castanera R."/>
            <person name="Culley D.E."/>
            <person name="Daum C."/>
            <person name="Ezra D."/>
            <person name="Gonzalez J.B."/>
            <person name="Henrissat B."/>
            <person name="Kuo A."/>
            <person name="Liang C."/>
            <person name="Lipzen A."/>
            <person name="Lutzoni F."/>
            <person name="Magnuson J."/>
            <person name="Mondo S."/>
            <person name="Nolan M."/>
            <person name="Ohm R."/>
            <person name="Pangilinan J."/>
            <person name="Park H.-J."/>
            <person name="Ramirez L."/>
            <person name="Alfaro M."/>
            <person name="Sun H."/>
            <person name="Tritt A."/>
            <person name="Yoshinaga Y."/>
            <person name="Zwiers L.-H."/>
            <person name="Turgeon B.G."/>
            <person name="Goodwin S.B."/>
            <person name="Spatafora J.W."/>
            <person name="Crous P.W."/>
            <person name="Grigoriev I.V."/>
        </authorList>
    </citation>
    <scope>NUCLEOTIDE SEQUENCE</scope>
    <source>
        <strain evidence="2">IPT5</strain>
    </source>
</reference>
<dbReference type="OrthoDB" id="4991875at2759"/>
<evidence type="ECO:0000256" key="1">
    <source>
        <dbReference type="SAM" id="MobiDB-lite"/>
    </source>
</evidence>
<feature type="compositionally biased region" description="Polar residues" evidence="1">
    <location>
        <begin position="151"/>
        <end position="169"/>
    </location>
</feature>
<keyword evidence="3" id="KW-1185">Reference proteome</keyword>